<dbReference type="CDD" id="cd00776">
    <property type="entry name" value="AsxRS_core"/>
    <property type="match status" value="1"/>
</dbReference>
<evidence type="ECO:0000256" key="1">
    <source>
        <dbReference type="ARBA" id="ARBA00004496"/>
    </source>
</evidence>
<dbReference type="SUPFAM" id="SSF50249">
    <property type="entry name" value="Nucleic acid-binding proteins"/>
    <property type="match status" value="1"/>
</dbReference>
<feature type="compositionally biased region" description="Basic and acidic residues" evidence="12">
    <location>
        <begin position="115"/>
        <end position="124"/>
    </location>
</feature>
<keyword evidence="7" id="KW-0067">ATP-binding</keyword>
<dbReference type="AlphaFoldDB" id="A0A2D0XHX0"/>
<dbReference type="Pfam" id="PF20917">
    <property type="entry name" value="AsnRS_N"/>
    <property type="match status" value="1"/>
</dbReference>
<keyword evidence="5" id="KW-0436">Ligase</keyword>
<evidence type="ECO:0000256" key="3">
    <source>
        <dbReference type="ARBA" id="ARBA00012816"/>
    </source>
</evidence>
<feature type="domain" description="Aminoacyl-transfer RNA synthetases class-II family profile" evidence="13">
    <location>
        <begin position="296"/>
        <end position="591"/>
    </location>
</feature>
<evidence type="ECO:0000256" key="8">
    <source>
        <dbReference type="ARBA" id="ARBA00022917"/>
    </source>
</evidence>
<dbReference type="InterPro" id="IPR004522">
    <property type="entry name" value="Asn-tRNA-ligase"/>
</dbReference>
<protein>
    <recommendedName>
        <fullName evidence="3">asparagine--tRNA ligase</fullName>
        <ecNumber evidence="3">6.1.1.22</ecNumber>
    </recommendedName>
    <alternativeName>
        <fullName evidence="10">Asparaginyl-tRNA synthetase</fullName>
    </alternativeName>
</protein>
<dbReference type="InterPro" id="IPR012340">
    <property type="entry name" value="NA-bd_OB-fold"/>
</dbReference>
<dbReference type="Pfam" id="PF01336">
    <property type="entry name" value="tRNA_anti-codon"/>
    <property type="match status" value="1"/>
</dbReference>
<dbReference type="InterPro" id="IPR006195">
    <property type="entry name" value="aa-tRNA-synth_II"/>
</dbReference>
<dbReference type="InterPro" id="IPR002312">
    <property type="entry name" value="Asp/Asn-tRNA-synth_IIb"/>
</dbReference>
<comment type="similarity">
    <text evidence="2">Belongs to the class-II aminoacyl-tRNA synthetase family.</text>
</comment>
<dbReference type="Pfam" id="PF00152">
    <property type="entry name" value="tRNA-synt_2"/>
    <property type="match status" value="1"/>
</dbReference>
<evidence type="ECO:0000259" key="13">
    <source>
        <dbReference type="PROSITE" id="PS50862"/>
    </source>
</evidence>
<dbReference type="Gene3D" id="3.30.1910.20">
    <property type="entry name" value="asparaginyl-tRNA synthetase, N-terminal domain"/>
    <property type="match status" value="1"/>
</dbReference>
<dbReference type="GO" id="GO:0006421">
    <property type="term" value="P:asparaginyl-tRNA aminoacylation"/>
    <property type="evidence" value="ECO:0007669"/>
    <property type="project" value="InterPro"/>
</dbReference>
<evidence type="ECO:0000256" key="4">
    <source>
        <dbReference type="ARBA" id="ARBA00022490"/>
    </source>
</evidence>
<evidence type="ECO:0000256" key="9">
    <source>
        <dbReference type="ARBA" id="ARBA00023146"/>
    </source>
</evidence>
<keyword evidence="8" id="KW-0648">Protein biosynthesis</keyword>
<dbReference type="InterPro" id="IPR004364">
    <property type="entry name" value="Aa-tRNA-synt_II"/>
</dbReference>
<keyword evidence="6" id="KW-0547">Nucleotide-binding</keyword>
<accession>A0A2D0XHX0</accession>
<name>A0A2D0XHX0_9BASI</name>
<keyword evidence="9" id="KW-0030">Aminoacyl-tRNA synthetase</keyword>
<dbReference type="EC" id="6.1.1.22" evidence="3"/>
<keyword evidence="4" id="KW-0963">Cytoplasm</keyword>
<dbReference type="GO" id="GO:0005524">
    <property type="term" value="F:ATP binding"/>
    <property type="evidence" value="ECO:0007669"/>
    <property type="project" value="UniProtKB-KW"/>
</dbReference>
<dbReference type="InterPro" id="IPR004365">
    <property type="entry name" value="NA-bd_OB_tRNA"/>
</dbReference>
<dbReference type="FunFam" id="3.30.930.10:FF:000040">
    <property type="entry name" value="Asparagine--tRNA ligase, cytoplasmic"/>
    <property type="match status" value="1"/>
</dbReference>
<dbReference type="GO" id="GO:0004816">
    <property type="term" value="F:asparagine-tRNA ligase activity"/>
    <property type="evidence" value="ECO:0007669"/>
    <property type="project" value="UniProtKB-EC"/>
</dbReference>
<dbReference type="NCBIfam" id="TIGR00457">
    <property type="entry name" value="asnS"/>
    <property type="match status" value="1"/>
</dbReference>
<dbReference type="Gene3D" id="3.30.930.10">
    <property type="entry name" value="Bira Bifunctional Protein, Domain 2"/>
    <property type="match status" value="1"/>
</dbReference>
<evidence type="ECO:0000256" key="12">
    <source>
        <dbReference type="SAM" id="MobiDB-lite"/>
    </source>
</evidence>
<dbReference type="InterPro" id="IPR048952">
    <property type="entry name" value="AsnRS_N"/>
</dbReference>
<evidence type="ECO:0000256" key="11">
    <source>
        <dbReference type="ARBA" id="ARBA00047844"/>
    </source>
</evidence>
<dbReference type="EMBL" id="KY000318">
    <property type="protein sequence ID" value="ASF90259.1"/>
    <property type="molecule type" value="Genomic_DNA"/>
</dbReference>
<dbReference type="Gene3D" id="2.40.50.140">
    <property type="entry name" value="Nucleic acid-binding proteins"/>
    <property type="match status" value="1"/>
</dbReference>
<evidence type="ECO:0000256" key="5">
    <source>
        <dbReference type="ARBA" id="ARBA00022598"/>
    </source>
</evidence>
<evidence type="ECO:0000256" key="6">
    <source>
        <dbReference type="ARBA" id="ARBA00022741"/>
    </source>
</evidence>
<dbReference type="SUPFAM" id="SSF55681">
    <property type="entry name" value="Class II aaRS and biotin synthetases"/>
    <property type="match status" value="1"/>
</dbReference>
<dbReference type="CDD" id="cd04323">
    <property type="entry name" value="AsnRS_cyto_like_N"/>
    <property type="match status" value="1"/>
</dbReference>
<proteinExistence type="inferred from homology"/>
<sequence>MAHLLAKSQEAVSETLAKLHLTDPSTTGPSVTAYVDEVIGNDESGDGTEASPFATPLQAYKAHGLETTILVRKAPAPVPAGTAAPAEPSAPIGFVPITSSSAKGAKKAYQQYLNKEKKRQEAADKAAAAPPKTAAEELTEDQKLEKSKSVVLVENASLPAARKIKIRESIGARTQRVRVSGWIHRLRQQKGMTFITLRDGSGYLQCVLTGLNTESYDALTLTLESTVEVVGTIKLLPEGKEAPDGHELVVDYWKVIGKAPGGDEAFSNKFSKDSAPGLLADQRHFVIRGETASAVLKVRAAVLGAFRDVFREKVVTEVTPPCMVQTQVEGGGTLFSLDYYGEPAYLTQSSQLYLETCLPALGDVYCIQESFRAEKSHTRRHLSEYSHLEAELSFISFDDLLAHIEDVICSAIDKVFADPVASALLKELNPTFVKPQRPFMRLDYKDAIAYLKEHDIRRADGQLHEIGDDIEEAPERKMTDQIGVPIFLVNFPKEIKSFYMKKIVGDEGFTESVDVLMPGVGEIVGGSMRITGNDDLLAGLQREGIDPSPYYWFTDQRKYGTCEHGGYGLGVERFLAWLTNRYTVRDCTLYPRYTGRCRP</sequence>
<evidence type="ECO:0000256" key="7">
    <source>
        <dbReference type="ARBA" id="ARBA00022840"/>
    </source>
</evidence>
<dbReference type="PROSITE" id="PS50862">
    <property type="entry name" value="AA_TRNA_LIGASE_II"/>
    <property type="match status" value="1"/>
</dbReference>
<dbReference type="GO" id="GO:0003676">
    <property type="term" value="F:nucleic acid binding"/>
    <property type="evidence" value="ECO:0007669"/>
    <property type="project" value="InterPro"/>
</dbReference>
<reference evidence="14" key="1">
    <citation type="submission" date="2016-10" db="EMBL/GenBank/DDBJ databases">
        <title>Phylogenomic data for the living fossil Bartheletia paradoxa suggests that the early evolutionary history of major basidiomycete lineages might not be bifurcate.</title>
        <authorList>
            <person name="Mishra B."/>
            <person name="Choi Y.-J."/>
            <person name="Bauer R."/>
            <person name="Thines M."/>
        </authorList>
    </citation>
    <scope>NUCLEOTIDE SEQUENCE</scope>
</reference>
<dbReference type="PANTHER" id="PTHR22594:SF16">
    <property type="entry name" value="ASPARAGINE--TRNA LIGASE, CYTOPLASMIC"/>
    <property type="match status" value="1"/>
</dbReference>
<organism evidence="14">
    <name type="scientific">Bartheletia paradoxa</name>
    <dbReference type="NCBI Taxonomy" id="669517"/>
    <lineage>
        <taxon>Eukaryota</taxon>
        <taxon>Fungi</taxon>
        <taxon>Dikarya</taxon>
        <taxon>Basidiomycota</taxon>
        <taxon>Agaricomycotina</taxon>
        <taxon>Bartheletiomycetes</taxon>
        <taxon>Bartheletiales</taxon>
        <taxon>Bartheletiaceae</taxon>
        <taxon>Bartheletia</taxon>
    </lineage>
</organism>
<comment type="catalytic activity">
    <reaction evidence="11">
        <text>tRNA(Asn) + L-asparagine + ATP = L-asparaginyl-tRNA(Asn) + AMP + diphosphate + H(+)</text>
        <dbReference type="Rhea" id="RHEA:11180"/>
        <dbReference type="Rhea" id="RHEA-COMP:9659"/>
        <dbReference type="Rhea" id="RHEA-COMP:9674"/>
        <dbReference type="ChEBI" id="CHEBI:15378"/>
        <dbReference type="ChEBI" id="CHEBI:30616"/>
        <dbReference type="ChEBI" id="CHEBI:33019"/>
        <dbReference type="ChEBI" id="CHEBI:58048"/>
        <dbReference type="ChEBI" id="CHEBI:78442"/>
        <dbReference type="ChEBI" id="CHEBI:78515"/>
        <dbReference type="ChEBI" id="CHEBI:456215"/>
        <dbReference type="EC" id="6.1.1.22"/>
    </reaction>
</comment>
<comment type="subcellular location">
    <subcellularLocation>
        <location evidence="1">Cytoplasm</location>
    </subcellularLocation>
</comment>
<dbReference type="InterPro" id="IPR045864">
    <property type="entry name" value="aa-tRNA-synth_II/BPL/LPL"/>
</dbReference>
<feature type="region of interest" description="Disordered" evidence="12">
    <location>
        <begin position="115"/>
        <end position="141"/>
    </location>
</feature>
<dbReference type="GO" id="GO:0005737">
    <property type="term" value="C:cytoplasm"/>
    <property type="evidence" value="ECO:0007669"/>
    <property type="project" value="UniProtKB-SubCell"/>
</dbReference>
<evidence type="ECO:0000313" key="14">
    <source>
        <dbReference type="EMBL" id="ASF90259.1"/>
    </source>
</evidence>
<evidence type="ECO:0000256" key="10">
    <source>
        <dbReference type="ARBA" id="ARBA00029886"/>
    </source>
</evidence>
<dbReference type="PANTHER" id="PTHR22594">
    <property type="entry name" value="ASPARTYL/LYSYL-TRNA SYNTHETASE"/>
    <property type="match status" value="1"/>
</dbReference>
<gene>
    <name evidence="14" type="ORF">SPAR04004</name>
</gene>
<dbReference type="PRINTS" id="PR01042">
    <property type="entry name" value="TRNASYNTHASP"/>
</dbReference>
<evidence type="ECO:0000256" key="2">
    <source>
        <dbReference type="ARBA" id="ARBA00008226"/>
    </source>
</evidence>